<dbReference type="EMBL" id="JADIMK010000041">
    <property type="protein sequence ID" value="MBO8455599.1"/>
    <property type="molecule type" value="Genomic_DNA"/>
</dbReference>
<protein>
    <submittedName>
        <fullName evidence="2">PepSY-like domain-containing protein</fullName>
    </submittedName>
</protein>
<dbReference type="Pfam" id="PF11396">
    <property type="entry name" value="PepSY_like"/>
    <property type="match status" value="1"/>
</dbReference>
<sequence>MKKTFVLLGVLFAAFVLLQGCDERKISVKRLPEPARTFIGKYFTGIDIVSAEKEKDDGKVTYNVRLSEGTELEFDKAGFWTDVDCGFSVLPDGILPEAIAQYVTSSYPQEKAYKVERKPGGYEVTISGGAELMFNAAGEFIRSSR</sequence>
<dbReference type="SUPFAM" id="SSF160574">
    <property type="entry name" value="BT0923-like"/>
    <property type="match status" value="1"/>
</dbReference>
<dbReference type="InterPro" id="IPR021533">
    <property type="entry name" value="PepSY-like"/>
</dbReference>
<dbReference type="Proteomes" id="UP000823617">
    <property type="component" value="Unassembled WGS sequence"/>
</dbReference>
<feature type="domain" description="Putative beta-lactamase-inhibitor-like PepSY-like" evidence="1">
    <location>
        <begin position="61"/>
        <end position="141"/>
    </location>
</feature>
<organism evidence="2 3">
    <name type="scientific">Candidatus Cryptobacteroides intestinigallinarum</name>
    <dbReference type="NCBI Taxonomy" id="2840767"/>
    <lineage>
        <taxon>Bacteria</taxon>
        <taxon>Pseudomonadati</taxon>
        <taxon>Bacteroidota</taxon>
        <taxon>Bacteroidia</taxon>
        <taxon>Bacteroidales</taxon>
        <taxon>Candidatus Cryptobacteroides</taxon>
    </lineage>
</organism>
<reference evidence="2" key="2">
    <citation type="journal article" date="2021" name="PeerJ">
        <title>Extensive microbial diversity within the chicken gut microbiome revealed by metagenomics and culture.</title>
        <authorList>
            <person name="Gilroy R."/>
            <person name="Ravi A."/>
            <person name="Getino M."/>
            <person name="Pursley I."/>
            <person name="Horton D.L."/>
            <person name="Alikhan N.F."/>
            <person name="Baker D."/>
            <person name="Gharbi K."/>
            <person name="Hall N."/>
            <person name="Watson M."/>
            <person name="Adriaenssens E.M."/>
            <person name="Foster-Nyarko E."/>
            <person name="Jarju S."/>
            <person name="Secka A."/>
            <person name="Antonio M."/>
            <person name="Oren A."/>
            <person name="Chaudhuri R.R."/>
            <person name="La Ragione R."/>
            <person name="Hildebrand F."/>
            <person name="Pallen M.J."/>
        </authorList>
    </citation>
    <scope>NUCLEOTIDE SEQUENCE</scope>
    <source>
        <strain evidence="2">B1-3475</strain>
    </source>
</reference>
<comment type="caution">
    <text evidence="2">The sequence shown here is derived from an EMBL/GenBank/DDBJ whole genome shotgun (WGS) entry which is preliminary data.</text>
</comment>
<name>A0A9D9N009_9BACT</name>
<proteinExistence type="predicted"/>
<reference evidence="2" key="1">
    <citation type="submission" date="2020-10" db="EMBL/GenBank/DDBJ databases">
        <authorList>
            <person name="Gilroy R."/>
        </authorList>
    </citation>
    <scope>NUCLEOTIDE SEQUENCE</scope>
    <source>
        <strain evidence="2">B1-3475</strain>
    </source>
</reference>
<accession>A0A9D9N009</accession>
<evidence type="ECO:0000313" key="3">
    <source>
        <dbReference type="Proteomes" id="UP000823617"/>
    </source>
</evidence>
<evidence type="ECO:0000259" key="1">
    <source>
        <dbReference type="Pfam" id="PF11396"/>
    </source>
</evidence>
<dbReference type="AlphaFoldDB" id="A0A9D9N009"/>
<dbReference type="Gene3D" id="3.40.1420.30">
    <property type="match status" value="1"/>
</dbReference>
<evidence type="ECO:0000313" key="2">
    <source>
        <dbReference type="EMBL" id="MBO8455599.1"/>
    </source>
</evidence>
<dbReference type="PROSITE" id="PS51257">
    <property type="entry name" value="PROKAR_LIPOPROTEIN"/>
    <property type="match status" value="1"/>
</dbReference>
<gene>
    <name evidence="2" type="ORF">IAC08_04250</name>
</gene>